<sequence length="347" mass="39362">MFFKLASIYEFVRGVFPLVDRELEGWKKLAMEISCQELRDLALASLTEKRFHAQGGAVYALHPGLTAARRRDLVGFIVAYQTISDYLDNLCDRAGVKEAQAFRQLHLALDEALNSGVSLSDYYANYPYHDDGGYLKTLVETCRDRLGDSVPGPLLSAMRQWAALYSQLQTYKHISPREREQALSQWIGSLAGKWPGLYPWEIEAATGSTLGIFYFAALAKGGIPAAQGEEAYFPWIQGFHILLDYFIDRQEDLEHGDLNFVQNYADDGELGQRLCLFYRRSREQVRFLSYPRFHILVLEGLAAMYLSDPKASQGKNRAVTARLLAQAGGFARLLFIISRLLRRKRII</sequence>
<reference evidence="1" key="2">
    <citation type="submission" date="2020-01" db="EMBL/GenBank/DDBJ databases">
        <authorList>
            <person name="Hornung B."/>
        </authorList>
    </citation>
    <scope>NUCLEOTIDE SEQUENCE</scope>
    <source>
        <strain evidence="1">PacBioINE</strain>
    </source>
</reference>
<dbReference type="Proteomes" id="UP001071230">
    <property type="component" value="Unassembled WGS sequence"/>
</dbReference>
<keyword evidence="1" id="KW-0456">Lyase</keyword>
<dbReference type="EMBL" id="CDGJ01000052">
    <property type="protein sequence ID" value="CEJ07364.1"/>
    <property type="molecule type" value="Genomic_DNA"/>
</dbReference>
<organism evidence="1">
    <name type="scientific">Acididesulfobacillus acetoxydans</name>
    <dbReference type="NCBI Taxonomy" id="1561005"/>
    <lineage>
        <taxon>Bacteria</taxon>
        <taxon>Bacillati</taxon>
        <taxon>Bacillota</taxon>
        <taxon>Clostridia</taxon>
        <taxon>Eubacteriales</taxon>
        <taxon>Peptococcaceae</taxon>
        <taxon>Acididesulfobacillus</taxon>
    </lineage>
</organism>
<dbReference type="AlphaFoldDB" id="A0A8S0W1S1"/>
<dbReference type="KEGG" id="aacx:DEACI_0427"/>
<evidence type="ECO:0000313" key="2">
    <source>
        <dbReference type="EMBL" id="CEJ07364.1"/>
    </source>
</evidence>
<dbReference type="InterPro" id="IPR019712">
    <property type="entry name" value="YtpB-like"/>
</dbReference>
<name>A0A8S0W1S1_9FIRM</name>
<dbReference type="RefSeq" id="WP_240983562.1">
    <property type="nucleotide sequence ID" value="NZ_CDGJ01000052.1"/>
</dbReference>
<dbReference type="GO" id="GO:0047461">
    <property type="term" value="F:(+)-delta-cadinene synthase activity"/>
    <property type="evidence" value="ECO:0007669"/>
    <property type="project" value="UniProtKB-EC"/>
</dbReference>
<keyword evidence="3" id="KW-1185">Reference proteome</keyword>
<accession>A0A8S0W1S1</accession>
<dbReference type="EC" id="4.2.3.13" evidence="1"/>
<gene>
    <name evidence="1" type="ORF">DEACI_0427</name>
    <name evidence="2" type="ORF">DEACI_1827</name>
</gene>
<proteinExistence type="predicted"/>
<dbReference type="EMBL" id="LR746496">
    <property type="protein sequence ID" value="CAA7599798.1"/>
    <property type="molecule type" value="Genomic_DNA"/>
</dbReference>
<reference evidence="2" key="1">
    <citation type="submission" date="2014-11" db="EMBL/GenBank/DDBJ databases">
        <authorList>
            <person name="Hornung B.V."/>
        </authorList>
    </citation>
    <scope>NUCLEOTIDE SEQUENCE</scope>
    <source>
        <strain evidence="2">INE</strain>
    </source>
</reference>
<evidence type="ECO:0000313" key="3">
    <source>
        <dbReference type="Proteomes" id="UP001071230"/>
    </source>
</evidence>
<evidence type="ECO:0000313" key="1">
    <source>
        <dbReference type="EMBL" id="CAA7599798.1"/>
    </source>
</evidence>
<protein>
    <submittedName>
        <fullName evidence="1">(+)-delta-cadinene synthase</fullName>
        <ecNumber evidence="1">4.2.3.13</ecNumber>
    </submittedName>
    <submittedName>
        <fullName evidence="2">Tetraprenyl-beta-curcumene synthase</fullName>
    </submittedName>
</protein>
<dbReference type="Proteomes" id="UP000836597">
    <property type="component" value="Chromosome"/>
</dbReference>
<dbReference type="Pfam" id="PF10776">
    <property type="entry name" value="DUF2600"/>
    <property type="match status" value="1"/>
</dbReference>